<feature type="domain" description="ABC transmembrane type-1" evidence="8">
    <location>
        <begin position="74"/>
        <end position="265"/>
    </location>
</feature>
<evidence type="ECO:0000256" key="4">
    <source>
        <dbReference type="ARBA" id="ARBA00022692"/>
    </source>
</evidence>
<evidence type="ECO:0000256" key="7">
    <source>
        <dbReference type="RuleBase" id="RU363032"/>
    </source>
</evidence>
<dbReference type="SUPFAM" id="SSF161098">
    <property type="entry name" value="MetI-like"/>
    <property type="match status" value="1"/>
</dbReference>
<feature type="transmembrane region" description="Helical" evidence="7">
    <location>
        <begin position="12"/>
        <end position="35"/>
    </location>
</feature>
<dbReference type="PROSITE" id="PS50928">
    <property type="entry name" value="ABC_TM1"/>
    <property type="match status" value="1"/>
</dbReference>
<keyword evidence="3" id="KW-1003">Cell membrane</keyword>
<feature type="transmembrane region" description="Helical" evidence="7">
    <location>
        <begin position="138"/>
        <end position="159"/>
    </location>
</feature>
<dbReference type="Pfam" id="PF00528">
    <property type="entry name" value="BPD_transp_1"/>
    <property type="match status" value="1"/>
</dbReference>
<dbReference type="EMBL" id="VFPH01000002">
    <property type="protein sequence ID" value="TQM36645.1"/>
    <property type="molecule type" value="Genomic_DNA"/>
</dbReference>
<evidence type="ECO:0000313" key="9">
    <source>
        <dbReference type="EMBL" id="TQM36645.1"/>
    </source>
</evidence>
<evidence type="ECO:0000259" key="8">
    <source>
        <dbReference type="PROSITE" id="PS50928"/>
    </source>
</evidence>
<dbReference type="OrthoDB" id="5175345at2"/>
<dbReference type="PANTHER" id="PTHR43744:SF12">
    <property type="entry name" value="ABC TRANSPORTER PERMEASE PROTEIN MG189-RELATED"/>
    <property type="match status" value="1"/>
</dbReference>
<evidence type="ECO:0000256" key="5">
    <source>
        <dbReference type="ARBA" id="ARBA00022989"/>
    </source>
</evidence>
<evidence type="ECO:0000256" key="1">
    <source>
        <dbReference type="ARBA" id="ARBA00004651"/>
    </source>
</evidence>
<comment type="subcellular location">
    <subcellularLocation>
        <location evidence="1 7">Cell membrane</location>
        <topology evidence="1 7">Multi-pass membrane protein</topology>
    </subcellularLocation>
</comment>
<keyword evidence="5 7" id="KW-1133">Transmembrane helix</keyword>
<keyword evidence="10" id="KW-1185">Reference proteome</keyword>
<feature type="transmembrane region" description="Helical" evidence="7">
    <location>
        <begin position="244"/>
        <end position="265"/>
    </location>
</feature>
<evidence type="ECO:0000256" key="6">
    <source>
        <dbReference type="ARBA" id="ARBA00023136"/>
    </source>
</evidence>
<comment type="similarity">
    <text evidence="7">Belongs to the binding-protein-dependent transport system permease family.</text>
</comment>
<sequence>MTTSQTRRRLPSALLWLVLTAGGVAFAAVLTYAVVSALKEPGDVLTVPLSWWPDRPMWGNLVLPFTETPFARYFLNSVVVGVAVTLLNVVTCTLAGYSFSKFSYPGRDTAFVVVLATLMVPLEVIYVPLYALVYDLGWVNSFAGLIVPAGTSAFGIFLMRQSIDAVPDELIEAARLDGAGVVRTLLQIVAPLLRGPVAALALFIFLMNWDSHLWPLLVGSDDEHRTLPVGLAAMQANNLGASGLPMMMAAAVLALLPTVLLFVSLQRRFVEGLTMSAGIR</sequence>
<dbReference type="InterPro" id="IPR035906">
    <property type="entry name" value="MetI-like_sf"/>
</dbReference>
<keyword evidence="2 7" id="KW-0813">Transport</keyword>
<organism evidence="9 10">
    <name type="scientific">Pseudonocardia cypriaca</name>
    <dbReference type="NCBI Taxonomy" id="882449"/>
    <lineage>
        <taxon>Bacteria</taxon>
        <taxon>Bacillati</taxon>
        <taxon>Actinomycetota</taxon>
        <taxon>Actinomycetes</taxon>
        <taxon>Pseudonocardiales</taxon>
        <taxon>Pseudonocardiaceae</taxon>
        <taxon>Pseudonocardia</taxon>
    </lineage>
</organism>
<keyword evidence="6 7" id="KW-0472">Membrane</keyword>
<protein>
    <submittedName>
        <fullName evidence="9">Carbohydrate ABC transporter membrane protein 2 (CUT1 family)</fullName>
    </submittedName>
</protein>
<name>A0A543FS34_9PSEU</name>
<accession>A0A543FS34</accession>
<dbReference type="AlphaFoldDB" id="A0A543FS34"/>
<dbReference type="GO" id="GO:0005886">
    <property type="term" value="C:plasma membrane"/>
    <property type="evidence" value="ECO:0007669"/>
    <property type="project" value="UniProtKB-SubCell"/>
</dbReference>
<dbReference type="Gene3D" id="1.10.3720.10">
    <property type="entry name" value="MetI-like"/>
    <property type="match status" value="1"/>
</dbReference>
<dbReference type="GO" id="GO:0055085">
    <property type="term" value="P:transmembrane transport"/>
    <property type="evidence" value="ECO:0007669"/>
    <property type="project" value="InterPro"/>
</dbReference>
<evidence type="ECO:0000256" key="2">
    <source>
        <dbReference type="ARBA" id="ARBA00022448"/>
    </source>
</evidence>
<reference evidence="9 10" key="1">
    <citation type="submission" date="2019-06" db="EMBL/GenBank/DDBJ databases">
        <title>Sequencing the genomes of 1000 actinobacteria strains.</title>
        <authorList>
            <person name="Klenk H.-P."/>
        </authorList>
    </citation>
    <scope>NUCLEOTIDE SEQUENCE [LARGE SCALE GENOMIC DNA]</scope>
    <source>
        <strain evidence="9 10">DSM 45511</strain>
    </source>
</reference>
<comment type="caution">
    <text evidence="9">The sequence shown here is derived from an EMBL/GenBank/DDBJ whole genome shotgun (WGS) entry which is preliminary data.</text>
</comment>
<keyword evidence="4 7" id="KW-0812">Transmembrane</keyword>
<dbReference type="CDD" id="cd06261">
    <property type="entry name" value="TM_PBP2"/>
    <property type="match status" value="1"/>
</dbReference>
<dbReference type="Proteomes" id="UP000319818">
    <property type="component" value="Unassembled WGS sequence"/>
</dbReference>
<dbReference type="RefSeq" id="WP_142103524.1">
    <property type="nucleotide sequence ID" value="NZ_VFPH01000002.1"/>
</dbReference>
<feature type="transmembrane region" description="Helical" evidence="7">
    <location>
        <begin position="109"/>
        <end position="132"/>
    </location>
</feature>
<evidence type="ECO:0000313" key="10">
    <source>
        <dbReference type="Proteomes" id="UP000319818"/>
    </source>
</evidence>
<evidence type="ECO:0000256" key="3">
    <source>
        <dbReference type="ARBA" id="ARBA00022475"/>
    </source>
</evidence>
<dbReference type="PANTHER" id="PTHR43744">
    <property type="entry name" value="ABC TRANSPORTER PERMEASE PROTEIN MG189-RELATED-RELATED"/>
    <property type="match status" value="1"/>
</dbReference>
<feature type="transmembrane region" description="Helical" evidence="7">
    <location>
        <begin position="73"/>
        <end position="97"/>
    </location>
</feature>
<proteinExistence type="inferred from homology"/>
<dbReference type="InterPro" id="IPR000515">
    <property type="entry name" value="MetI-like"/>
</dbReference>
<gene>
    <name evidence="9" type="ORF">FB388_3829</name>
</gene>
<feature type="transmembrane region" description="Helical" evidence="7">
    <location>
        <begin position="180"/>
        <end position="207"/>
    </location>
</feature>